<name>A0A396J7Z2_MEDTR</name>
<gene>
    <name evidence="1" type="ORF">MtrunA17_Chr2g0307611</name>
</gene>
<comment type="caution">
    <text evidence="1">The sequence shown here is derived from an EMBL/GenBank/DDBJ whole genome shotgun (WGS) entry which is preliminary data.</text>
</comment>
<dbReference type="Proteomes" id="UP000265566">
    <property type="component" value="Chromosome 2"/>
</dbReference>
<evidence type="ECO:0000313" key="1">
    <source>
        <dbReference type="EMBL" id="RHN74200.1"/>
    </source>
</evidence>
<dbReference type="EMBL" id="PSQE01000002">
    <property type="protein sequence ID" value="RHN74200.1"/>
    <property type="molecule type" value="Genomic_DNA"/>
</dbReference>
<protein>
    <submittedName>
        <fullName evidence="1">Uncharacterized protein</fullName>
    </submittedName>
</protein>
<dbReference type="Gramene" id="rna10216">
    <property type="protein sequence ID" value="RHN74200.1"/>
    <property type="gene ID" value="gene10216"/>
</dbReference>
<sequence>MHESELSFLKKNFNRSRSEFEVAVLNEVFSSSLCFFRLKASIILQIYT</sequence>
<proteinExistence type="predicted"/>
<accession>A0A396J7Z2</accession>
<organism evidence="1">
    <name type="scientific">Medicago truncatula</name>
    <name type="common">Barrel medic</name>
    <name type="synonym">Medicago tribuloides</name>
    <dbReference type="NCBI Taxonomy" id="3880"/>
    <lineage>
        <taxon>Eukaryota</taxon>
        <taxon>Viridiplantae</taxon>
        <taxon>Streptophyta</taxon>
        <taxon>Embryophyta</taxon>
        <taxon>Tracheophyta</taxon>
        <taxon>Spermatophyta</taxon>
        <taxon>Magnoliopsida</taxon>
        <taxon>eudicotyledons</taxon>
        <taxon>Gunneridae</taxon>
        <taxon>Pentapetalae</taxon>
        <taxon>rosids</taxon>
        <taxon>fabids</taxon>
        <taxon>Fabales</taxon>
        <taxon>Fabaceae</taxon>
        <taxon>Papilionoideae</taxon>
        <taxon>50 kb inversion clade</taxon>
        <taxon>NPAAA clade</taxon>
        <taxon>Hologalegina</taxon>
        <taxon>IRL clade</taxon>
        <taxon>Trifolieae</taxon>
        <taxon>Medicago</taxon>
    </lineage>
</organism>
<dbReference type="AlphaFoldDB" id="A0A396J7Z2"/>
<reference evidence="1" key="1">
    <citation type="journal article" date="2018" name="Nat. Plants">
        <title>Whole-genome landscape of Medicago truncatula symbiotic genes.</title>
        <authorList>
            <person name="Pecrix Y."/>
            <person name="Gamas P."/>
            <person name="Carrere S."/>
        </authorList>
    </citation>
    <scope>NUCLEOTIDE SEQUENCE</scope>
    <source>
        <tissue evidence="1">Leaves</tissue>
    </source>
</reference>